<organism evidence="2 3">
    <name type="scientific">Ponticoccus litoralis</name>
    <dbReference type="NCBI Taxonomy" id="422297"/>
    <lineage>
        <taxon>Bacteria</taxon>
        <taxon>Pseudomonadati</taxon>
        <taxon>Pseudomonadota</taxon>
        <taxon>Alphaproteobacteria</taxon>
        <taxon>Rhodobacterales</taxon>
        <taxon>Roseobacteraceae</taxon>
        <taxon>Ponticoccus</taxon>
    </lineage>
</organism>
<dbReference type="SUPFAM" id="SSF55729">
    <property type="entry name" value="Acyl-CoA N-acyltransferases (Nat)"/>
    <property type="match status" value="1"/>
</dbReference>
<feature type="domain" description="N-acetyltransferase" evidence="1">
    <location>
        <begin position="43"/>
        <end position="196"/>
    </location>
</feature>
<dbReference type="AlphaFoldDB" id="A0AAW9SMZ7"/>
<dbReference type="PANTHER" id="PTHR43441:SF2">
    <property type="entry name" value="FAMILY ACETYLTRANSFERASE, PUTATIVE (AFU_ORTHOLOGUE AFUA_7G00850)-RELATED"/>
    <property type="match status" value="1"/>
</dbReference>
<dbReference type="Proteomes" id="UP001428774">
    <property type="component" value="Unassembled WGS sequence"/>
</dbReference>
<evidence type="ECO:0000313" key="3">
    <source>
        <dbReference type="Proteomes" id="UP001428774"/>
    </source>
</evidence>
<comment type="caution">
    <text evidence="2">The sequence shown here is derived from an EMBL/GenBank/DDBJ whole genome shotgun (WGS) entry which is preliminary data.</text>
</comment>
<keyword evidence="3" id="KW-1185">Reference proteome</keyword>
<dbReference type="PROSITE" id="PS51186">
    <property type="entry name" value="GNAT"/>
    <property type="match status" value="1"/>
</dbReference>
<name>A0AAW9SMZ7_9RHOB</name>
<evidence type="ECO:0000259" key="1">
    <source>
        <dbReference type="PROSITE" id="PS51186"/>
    </source>
</evidence>
<dbReference type="EMBL" id="JBDNCH010000002">
    <property type="protein sequence ID" value="MEN9061782.1"/>
    <property type="molecule type" value="Genomic_DNA"/>
</dbReference>
<dbReference type="GO" id="GO:1990189">
    <property type="term" value="F:protein N-terminal-serine acetyltransferase activity"/>
    <property type="evidence" value="ECO:0007669"/>
    <property type="project" value="TreeGrafter"/>
</dbReference>
<dbReference type="InterPro" id="IPR000182">
    <property type="entry name" value="GNAT_dom"/>
</dbReference>
<sequence length="236" mass="26121">MAASSAETVAHRLNAYGQPIGLPVDLPLPRPLPPHDDLTGRSVTLSALTPDHAPALYRAMTDPAGWTYLGADEPRTDEAAARRWAKAKAASQDPLFYSLLVGGAPQGVLSLLRINPEAASIEVGYIHYAPALQGTLAATEAQFLLMRHVFDDLGYRRHEWKCDALNAPSRKAAERLGFTYEGTFRQALVYKGRNRDTAWFSITDSEWPALKARFTRWLSPGNFHPDGRQKKRLQDA</sequence>
<keyword evidence="2" id="KW-0808">Transferase</keyword>
<accession>A0AAW9SMZ7</accession>
<dbReference type="PANTHER" id="PTHR43441">
    <property type="entry name" value="RIBOSOMAL-PROTEIN-SERINE ACETYLTRANSFERASE"/>
    <property type="match status" value="1"/>
</dbReference>
<dbReference type="EC" id="2.-.-.-" evidence="2"/>
<dbReference type="Pfam" id="PF13302">
    <property type="entry name" value="Acetyltransf_3"/>
    <property type="match status" value="1"/>
</dbReference>
<proteinExistence type="predicted"/>
<dbReference type="InterPro" id="IPR051908">
    <property type="entry name" value="Ribosomal_N-acetyltransferase"/>
</dbReference>
<dbReference type="RefSeq" id="WP_347166822.1">
    <property type="nucleotide sequence ID" value="NZ_JBDNCH010000002.1"/>
</dbReference>
<dbReference type="Gene3D" id="3.40.630.30">
    <property type="match status" value="1"/>
</dbReference>
<dbReference type="FunFam" id="3.40.630.30:FF:000047">
    <property type="entry name" value="Acetyltransferase, GNAT family"/>
    <property type="match status" value="1"/>
</dbReference>
<gene>
    <name evidence="2" type="ORF">ABFB10_12885</name>
</gene>
<evidence type="ECO:0000313" key="2">
    <source>
        <dbReference type="EMBL" id="MEN9061782.1"/>
    </source>
</evidence>
<dbReference type="InterPro" id="IPR016181">
    <property type="entry name" value="Acyl_CoA_acyltransferase"/>
</dbReference>
<reference evidence="2 3" key="1">
    <citation type="submission" date="2024-05" db="EMBL/GenBank/DDBJ databases">
        <title>Genome sequence of Ponticoccus litoralis KCCM 90028.</title>
        <authorList>
            <person name="Kim J.M."/>
            <person name="Lee J.K."/>
            <person name="Choi B.J."/>
            <person name="Bayburt H."/>
            <person name="Baek J.H."/>
            <person name="Jeon C.O."/>
        </authorList>
    </citation>
    <scope>NUCLEOTIDE SEQUENCE [LARGE SCALE GENOMIC DNA]</scope>
    <source>
        <strain evidence="2 3">KCCM 90028</strain>
    </source>
</reference>
<protein>
    <submittedName>
        <fullName evidence="2">GNAT family protein</fullName>
        <ecNumber evidence="2">2.-.-.-</ecNumber>
    </submittedName>
</protein>
<dbReference type="GO" id="GO:0008999">
    <property type="term" value="F:protein-N-terminal-alanine acetyltransferase activity"/>
    <property type="evidence" value="ECO:0007669"/>
    <property type="project" value="TreeGrafter"/>
</dbReference>